<dbReference type="Proteomes" id="UP000319342">
    <property type="component" value="Chromosome"/>
</dbReference>
<organism evidence="2 3">
    <name type="scientific">Rohdeia mirabilis</name>
    <dbReference type="NCBI Taxonomy" id="2528008"/>
    <lineage>
        <taxon>Bacteria</taxon>
        <taxon>Pseudomonadati</taxon>
        <taxon>Planctomycetota</taxon>
        <taxon>Planctomycetia</taxon>
        <taxon>Planctomycetia incertae sedis</taxon>
        <taxon>Rohdeia</taxon>
    </lineage>
</organism>
<evidence type="ECO:0000313" key="3">
    <source>
        <dbReference type="Proteomes" id="UP000319342"/>
    </source>
</evidence>
<dbReference type="PANTHER" id="PTHR43591:SF24">
    <property type="entry name" value="2-METHOXY-6-POLYPRENYL-1,4-BENZOQUINOL METHYLASE, MITOCHONDRIAL"/>
    <property type="match status" value="1"/>
</dbReference>
<dbReference type="EMBL" id="CP036290">
    <property type="protein sequence ID" value="QDU85576.1"/>
    <property type="molecule type" value="Genomic_DNA"/>
</dbReference>
<reference evidence="2 3" key="1">
    <citation type="submission" date="2019-02" db="EMBL/GenBank/DDBJ databases">
        <title>Deep-cultivation of Planctomycetes and their phenomic and genomic characterization uncovers novel biology.</title>
        <authorList>
            <person name="Wiegand S."/>
            <person name="Jogler M."/>
            <person name="Boedeker C."/>
            <person name="Pinto D."/>
            <person name="Vollmers J."/>
            <person name="Rivas-Marin E."/>
            <person name="Kohn T."/>
            <person name="Peeters S.H."/>
            <person name="Heuer A."/>
            <person name="Rast P."/>
            <person name="Oberbeckmann S."/>
            <person name="Bunk B."/>
            <person name="Jeske O."/>
            <person name="Meyerdierks A."/>
            <person name="Storesund J.E."/>
            <person name="Kallscheuer N."/>
            <person name="Luecker S."/>
            <person name="Lage O.M."/>
            <person name="Pohl T."/>
            <person name="Merkel B.J."/>
            <person name="Hornburger P."/>
            <person name="Mueller R.-W."/>
            <person name="Bruemmer F."/>
            <person name="Labrenz M."/>
            <person name="Spormann A.M."/>
            <person name="Op den Camp H."/>
            <person name="Overmann J."/>
            <person name="Amann R."/>
            <person name="Jetten M.S.M."/>
            <person name="Mascher T."/>
            <person name="Medema M.H."/>
            <person name="Devos D.P."/>
            <person name="Kaster A.-K."/>
            <person name="Ovreas L."/>
            <person name="Rohde M."/>
            <person name="Galperin M.Y."/>
            <person name="Jogler C."/>
        </authorList>
    </citation>
    <scope>NUCLEOTIDE SEQUENCE [LARGE SCALE GENOMIC DNA]</scope>
    <source>
        <strain evidence="2 3">Pla163</strain>
    </source>
</reference>
<sequence length="217" mass="23706">MIDDLERLGTKWTRDHGGDAWRRGRWGTRRRARRDPRAVAGLLATQLARPGRVLDVACGTGRLRAAIEGLGHLWIGCDASADQLGAASGARVRASAERLPFPTRSFDAVVACRFLHHLGSDRALTAVVSELVRVSRGPIVASFWDSDTWPFLLRRSDGAAPLGTARRDDSGRVARRIARIEEIFAAAGAPVVRVARPVWRLSAQTFVLARRANSEVA</sequence>
<dbReference type="CDD" id="cd02440">
    <property type="entry name" value="AdoMet_MTases"/>
    <property type="match status" value="1"/>
</dbReference>
<feature type="domain" description="Methyltransferase type 11" evidence="1">
    <location>
        <begin position="54"/>
        <end position="135"/>
    </location>
</feature>
<dbReference type="AlphaFoldDB" id="A0A518D272"/>
<evidence type="ECO:0000313" key="2">
    <source>
        <dbReference type="EMBL" id="QDU85576.1"/>
    </source>
</evidence>
<dbReference type="RefSeq" id="WP_145189180.1">
    <property type="nucleotide sequence ID" value="NZ_CP036290.1"/>
</dbReference>
<dbReference type="SUPFAM" id="SSF53335">
    <property type="entry name" value="S-adenosyl-L-methionine-dependent methyltransferases"/>
    <property type="match status" value="1"/>
</dbReference>
<dbReference type="GO" id="GO:0008757">
    <property type="term" value="F:S-adenosylmethionine-dependent methyltransferase activity"/>
    <property type="evidence" value="ECO:0007669"/>
    <property type="project" value="InterPro"/>
</dbReference>
<dbReference type="OrthoDB" id="9800454at2"/>
<evidence type="ECO:0000259" key="1">
    <source>
        <dbReference type="Pfam" id="PF08241"/>
    </source>
</evidence>
<keyword evidence="3" id="KW-1185">Reference proteome</keyword>
<dbReference type="InterPro" id="IPR029063">
    <property type="entry name" value="SAM-dependent_MTases_sf"/>
</dbReference>
<gene>
    <name evidence="2" type="ORF">Pla163_27080</name>
</gene>
<proteinExistence type="predicted"/>
<dbReference type="Gene3D" id="3.40.50.150">
    <property type="entry name" value="Vaccinia Virus protein VP39"/>
    <property type="match status" value="1"/>
</dbReference>
<dbReference type="PANTHER" id="PTHR43591">
    <property type="entry name" value="METHYLTRANSFERASE"/>
    <property type="match status" value="1"/>
</dbReference>
<name>A0A518D272_9BACT</name>
<protein>
    <recommendedName>
        <fullName evidence="1">Methyltransferase type 11 domain-containing protein</fullName>
    </recommendedName>
</protein>
<dbReference type="InterPro" id="IPR013216">
    <property type="entry name" value="Methyltransf_11"/>
</dbReference>
<dbReference type="Pfam" id="PF08241">
    <property type="entry name" value="Methyltransf_11"/>
    <property type="match status" value="1"/>
</dbReference>
<accession>A0A518D272</accession>